<keyword evidence="1" id="KW-0175">Coiled coil</keyword>
<gene>
    <name evidence="2" type="ORF">L9F63_005852</name>
</gene>
<sequence>MEEELKNCRKTQAADKKDEDKKIQTFEDILNKLEDLSFDQLELMHEALHGVTLKKYTPYRRSLLETHQKTLEKLDKTEKTVSELEREIKKLKSERRQLVTYLDKLSKSALCTCHSSKRN</sequence>
<dbReference type="EMBL" id="JASPKZ010009353">
    <property type="protein sequence ID" value="KAJ9577585.1"/>
    <property type="molecule type" value="Genomic_DNA"/>
</dbReference>
<evidence type="ECO:0000313" key="2">
    <source>
        <dbReference type="EMBL" id="KAJ9577585.1"/>
    </source>
</evidence>
<keyword evidence="3" id="KW-1185">Reference proteome</keyword>
<reference evidence="2" key="1">
    <citation type="journal article" date="2023" name="IScience">
        <title>Live-bearing cockroach genome reveals convergent evolutionary mechanisms linked to viviparity in insects and beyond.</title>
        <authorList>
            <person name="Fouks B."/>
            <person name="Harrison M.C."/>
            <person name="Mikhailova A.A."/>
            <person name="Marchal E."/>
            <person name="English S."/>
            <person name="Carruthers M."/>
            <person name="Jennings E.C."/>
            <person name="Chiamaka E.L."/>
            <person name="Frigard R.A."/>
            <person name="Pippel M."/>
            <person name="Attardo G.M."/>
            <person name="Benoit J.B."/>
            <person name="Bornberg-Bauer E."/>
            <person name="Tobe S.S."/>
        </authorList>
    </citation>
    <scope>NUCLEOTIDE SEQUENCE</scope>
    <source>
        <strain evidence="2">Stay&amp;Tobe</strain>
    </source>
</reference>
<evidence type="ECO:0000256" key="1">
    <source>
        <dbReference type="SAM" id="Coils"/>
    </source>
</evidence>
<comment type="caution">
    <text evidence="2">The sequence shown here is derived from an EMBL/GenBank/DDBJ whole genome shotgun (WGS) entry which is preliminary data.</text>
</comment>
<proteinExistence type="predicted"/>
<protein>
    <submittedName>
        <fullName evidence="2">Uncharacterized protein</fullName>
    </submittedName>
</protein>
<evidence type="ECO:0000313" key="3">
    <source>
        <dbReference type="Proteomes" id="UP001233999"/>
    </source>
</evidence>
<name>A0AAD8E521_DIPPU</name>
<organism evidence="2 3">
    <name type="scientific">Diploptera punctata</name>
    <name type="common">Pacific beetle cockroach</name>
    <dbReference type="NCBI Taxonomy" id="6984"/>
    <lineage>
        <taxon>Eukaryota</taxon>
        <taxon>Metazoa</taxon>
        <taxon>Ecdysozoa</taxon>
        <taxon>Arthropoda</taxon>
        <taxon>Hexapoda</taxon>
        <taxon>Insecta</taxon>
        <taxon>Pterygota</taxon>
        <taxon>Neoptera</taxon>
        <taxon>Polyneoptera</taxon>
        <taxon>Dictyoptera</taxon>
        <taxon>Blattodea</taxon>
        <taxon>Blaberoidea</taxon>
        <taxon>Blaberidae</taxon>
        <taxon>Diplopterinae</taxon>
        <taxon>Diploptera</taxon>
    </lineage>
</organism>
<dbReference type="AlphaFoldDB" id="A0AAD8E521"/>
<dbReference type="Proteomes" id="UP001233999">
    <property type="component" value="Unassembled WGS sequence"/>
</dbReference>
<reference evidence="2" key="2">
    <citation type="submission" date="2023-05" db="EMBL/GenBank/DDBJ databases">
        <authorList>
            <person name="Fouks B."/>
        </authorList>
    </citation>
    <scope>NUCLEOTIDE SEQUENCE</scope>
    <source>
        <strain evidence="2">Stay&amp;Tobe</strain>
        <tissue evidence="2">Testes</tissue>
    </source>
</reference>
<feature type="coiled-coil region" evidence="1">
    <location>
        <begin position="67"/>
        <end position="101"/>
    </location>
</feature>
<accession>A0AAD8E521</accession>